<proteinExistence type="predicted"/>
<evidence type="ECO:0008006" key="3">
    <source>
        <dbReference type="Google" id="ProtNLM"/>
    </source>
</evidence>
<evidence type="ECO:0000313" key="2">
    <source>
        <dbReference type="Proteomes" id="UP000031967"/>
    </source>
</evidence>
<gene>
    <name evidence="1" type="ORF">SD70_21020</name>
</gene>
<name>A0ABR5AE05_9BACL</name>
<comment type="caution">
    <text evidence="1">The sequence shown here is derived from an EMBL/GenBank/DDBJ whole genome shotgun (WGS) entry which is preliminary data.</text>
</comment>
<protein>
    <recommendedName>
        <fullName evidence="3">Transposase</fullName>
    </recommendedName>
</protein>
<dbReference type="Proteomes" id="UP000031967">
    <property type="component" value="Unassembled WGS sequence"/>
</dbReference>
<reference evidence="1 2" key="1">
    <citation type="submission" date="2014-12" db="EMBL/GenBank/DDBJ databases">
        <title>Draft genome sequence of Paenibacillus kamchatkensis strain B-2647.</title>
        <authorList>
            <person name="Karlyshev A.V."/>
            <person name="Kudryashova E.B."/>
        </authorList>
    </citation>
    <scope>NUCLEOTIDE SEQUENCE [LARGE SCALE GENOMIC DNA]</scope>
    <source>
        <strain evidence="1 2">VKM B-2647</strain>
    </source>
</reference>
<evidence type="ECO:0000313" key="1">
    <source>
        <dbReference type="EMBL" id="KIL39283.1"/>
    </source>
</evidence>
<organism evidence="1 2">
    <name type="scientific">Gordoniibacillus kamchatkensis</name>
    <dbReference type="NCBI Taxonomy" id="1590651"/>
    <lineage>
        <taxon>Bacteria</taxon>
        <taxon>Bacillati</taxon>
        <taxon>Bacillota</taxon>
        <taxon>Bacilli</taxon>
        <taxon>Bacillales</taxon>
        <taxon>Paenibacillaceae</taxon>
        <taxon>Gordoniibacillus</taxon>
    </lineage>
</organism>
<keyword evidence="2" id="KW-1185">Reference proteome</keyword>
<dbReference type="RefSeq" id="WP_041049459.1">
    <property type="nucleotide sequence ID" value="NZ_JXAK01000040.1"/>
</dbReference>
<accession>A0ABR5AE05</accession>
<sequence length="73" mass="8509">MISTGRVRQGEKWVEFAAPIIESEEKIIPVTQPKKKCRCKWEERCFLIECIDLGLISREDYEYLIKHPKKGGG</sequence>
<dbReference type="EMBL" id="JXAK01000040">
    <property type="protein sequence ID" value="KIL39283.1"/>
    <property type="molecule type" value="Genomic_DNA"/>
</dbReference>